<sequence>MDQIKTITMFQVIIVVLLIFLVPFVLQEAQQIRSVSSPAYGYEIIPHLLVFSIGLLLMPQKTLQLISKNISINWVALSTGIIVFLLAWVPFTFWLGYFTEILPLAFMEHFLEMRFVIFLIGGLGVMKGLVNKEGQQDHSSV</sequence>
<dbReference type="Proteomes" id="UP000784880">
    <property type="component" value="Unassembled WGS sequence"/>
</dbReference>
<comment type="caution">
    <text evidence="2">The sequence shown here is derived from an EMBL/GenBank/DDBJ whole genome shotgun (WGS) entry which is preliminary data.</text>
</comment>
<evidence type="ECO:0000256" key="1">
    <source>
        <dbReference type="SAM" id="Phobius"/>
    </source>
</evidence>
<keyword evidence="1" id="KW-0812">Transmembrane</keyword>
<evidence type="ECO:0000313" key="2">
    <source>
        <dbReference type="EMBL" id="MBU9714772.1"/>
    </source>
</evidence>
<feature type="transmembrane region" description="Helical" evidence="1">
    <location>
        <begin position="70"/>
        <end position="91"/>
    </location>
</feature>
<organism evidence="2 3">
    <name type="scientific">Evansella tamaricis</name>
    <dbReference type="NCBI Taxonomy" id="2069301"/>
    <lineage>
        <taxon>Bacteria</taxon>
        <taxon>Bacillati</taxon>
        <taxon>Bacillota</taxon>
        <taxon>Bacilli</taxon>
        <taxon>Bacillales</taxon>
        <taxon>Bacillaceae</taxon>
        <taxon>Evansella</taxon>
    </lineage>
</organism>
<feature type="transmembrane region" description="Helical" evidence="1">
    <location>
        <begin position="111"/>
        <end position="130"/>
    </location>
</feature>
<dbReference type="RefSeq" id="WP_217069590.1">
    <property type="nucleotide sequence ID" value="NZ_JAHQCS010000184.1"/>
</dbReference>
<accession>A0ABS6JPN5</accession>
<protein>
    <submittedName>
        <fullName evidence="2">Uncharacterized protein</fullName>
    </submittedName>
</protein>
<reference evidence="2 3" key="1">
    <citation type="submission" date="2021-06" db="EMBL/GenBank/DDBJ databases">
        <title>Bacillus sp. RD4P76, an endophyte from a halophyte.</title>
        <authorList>
            <person name="Sun J.-Q."/>
        </authorList>
    </citation>
    <scope>NUCLEOTIDE SEQUENCE [LARGE SCALE GENOMIC DNA]</scope>
    <source>
        <strain evidence="2 3">CGMCC 1.15917</strain>
    </source>
</reference>
<feature type="transmembrane region" description="Helical" evidence="1">
    <location>
        <begin position="7"/>
        <end position="27"/>
    </location>
</feature>
<evidence type="ECO:0000313" key="3">
    <source>
        <dbReference type="Proteomes" id="UP000784880"/>
    </source>
</evidence>
<proteinExistence type="predicted"/>
<gene>
    <name evidence="2" type="ORF">KS419_23795</name>
</gene>
<feature type="transmembrane region" description="Helical" evidence="1">
    <location>
        <begin position="39"/>
        <end position="58"/>
    </location>
</feature>
<dbReference type="EMBL" id="JAHQCS010000184">
    <property type="protein sequence ID" value="MBU9714772.1"/>
    <property type="molecule type" value="Genomic_DNA"/>
</dbReference>
<keyword evidence="1" id="KW-0472">Membrane</keyword>
<name>A0ABS6JPN5_9BACI</name>
<keyword evidence="3" id="KW-1185">Reference proteome</keyword>
<keyword evidence="1" id="KW-1133">Transmembrane helix</keyword>